<sequence length="1149" mass="127494">MAYDKTTDLHCLTIEELRVLAAQRMDKQTRDYYNEGADSGSTLAENISAYQKYRIRPRVLRDISVIDTTVDVFGGTSMPIGAASTAMHCLAHPDGEIATARACKEQNVVMGLSSFATQTLEDVKDAIGDTPMALQLYLFEEREHSVKLIKRAKAKGYKSVLLTVDTPVLGRRNLEIRNQFTLPKHLRIANFANRDDEDSGDSNTKPVHSEPGYYDGEKRVLPKGPIRFHTHAANPTLTWEKDIEWLKEQCHPEMEVWVKGIETGEDALLACHHGVDGIVVSNHGGRQLNGALATIDALPEVVQAVRSQEKKIPVHVDGGIRHGTDVFKALALGADFVWIGRPILWGLAYKGQEGVELALQLIRDEFKLCMGLAGVTKVKDIGPEYLVKIDRSGFSLVMCWSALRVGNVGRAARYPRIHTAASIHAMFSSIRNTKAVKHAHRRHSHHLFRDWAWEIASVTGAVGLIVAIAALLACYDTEQTPDWGERINLNALLAILSTILRATIVVAVSQVISQRKWEWFTPQRKRPLSHLQLFDSGSRGSLGAVRLLSVVIWKDPVTFMAALILFASFLIGPSVQQASRTAECRRVAADMNASLPSANYVPRQGAFAYPSPDGHEGIPTPDLMTAILSAVTAPGGIENQIHGTCSTGHCTFTHGDLSDPLQISAADNGSATHSTAGICSKCVDISSLLVRRTSPRNETYELPNGLQLATYGNQSNMLEPFQIRPSSNISWIGEFMTPDMASASRWAYVNATILVKPLDSSPLAVTCSLYPCLRTYTASIENGQLSETYAQSTVMQVDMLSIESGTADQMSARRRFVNVVSALVNWETEYTAVRSPCQIDNKIYDLTRNKSEFSTGTRLELHDLTGYSEYDQHLRASQNITAPEECIYRQHPWFVMAVAKVFHEVIFDAYCAFGPVSQTYFCTAAWSKNQKIQSPLAADLGAGAVARTLYNNGSTSAANITKWFDTFADAMTNRYRSDYGATITNGTKSNLAVGEVRGIAWQYTTCVSMRKGWLLVPIVLTTLTAILVIWTIVTNRRQRRPVWKDSILPLIFYGQDIVDNRLDAHTYRSEPNPHEDAMNPVEEKRTLLERKEMQNISSDILISLQDLYKLDANTTPDDTESTTHSSNRDWQRKEHSREASTSQLLDGRE</sequence>
<protein>
    <submittedName>
        <fullName evidence="1">Uncharacterized protein</fullName>
    </submittedName>
</protein>
<gene>
    <name evidence="1" type="ORF">OPT61_g5911</name>
</gene>
<name>A0ACC2I8N4_9PLEO</name>
<accession>A0ACC2I8N4</accession>
<comment type="caution">
    <text evidence="1">The sequence shown here is derived from an EMBL/GenBank/DDBJ whole genome shotgun (WGS) entry which is preliminary data.</text>
</comment>
<evidence type="ECO:0000313" key="2">
    <source>
        <dbReference type="Proteomes" id="UP001153331"/>
    </source>
</evidence>
<dbReference type="EMBL" id="JAPHNI010000399">
    <property type="protein sequence ID" value="KAJ8111515.1"/>
    <property type="molecule type" value="Genomic_DNA"/>
</dbReference>
<evidence type="ECO:0000313" key="1">
    <source>
        <dbReference type="EMBL" id="KAJ8111515.1"/>
    </source>
</evidence>
<keyword evidence="2" id="KW-1185">Reference proteome</keyword>
<proteinExistence type="predicted"/>
<organism evidence="1 2">
    <name type="scientific">Boeremia exigua</name>
    <dbReference type="NCBI Taxonomy" id="749465"/>
    <lineage>
        <taxon>Eukaryota</taxon>
        <taxon>Fungi</taxon>
        <taxon>Dikarya</taxon>
        <taxon>Ascomycota</taxon>
        <taxon>Pezizomycotina</taxon>
        <taxon>Dothideomycetes</taxon>
        <taxon>Pleosporomycetidae</taxon>
        <taxon>Pleosporales</taxon>
        <taxon>Pleosporineae</taxon>
        <taxon>Didymellaceae</taxon>
        <taxon>Boeremia</taxon>
    </lineage>
</organism>
<dbReference type="Proteomes" id="UP001153331">
    <property type="component" value="Unassembled WGS sequence"/>
</dbReference>
<reference evidence="1" key="1">
    <citation type="submission" date="2022-11" db="EMBL/GenBank/DDBJ databases">
        <title>Genome Sequence of Boeremia exigua.</title>
        <authorList>
            <person name="Buettner E."/>
        </authorList>
    </citation>
    <scope>NUCLEOTIDE SEQUENCE</scope>
    <source>
        <strain evidence="1">CU02</strain>
    </source>
</reference>